<protein>
    <recommendedName>
        <fullName evidence="5">LXG domain-containing protein</fullName>
    </recommendedName>
</protein>
<dbReference type="GeneID" id="86859017"/>
<evidence type="ECO:0000313" key="4">
    <source>
        <dbReference type="Proteomes" id="UP001069047"/>
    </source>
</evidence>
<gene>
    <name evidence="2" type="ORF">DBT44_0000070</name>
    <name evidence="1" type="ORF">ODY61_07555</name>
</gene>
<proteinExistence type="predicted"/>
<evidence type="ECO:0008006" key="5">
    <source>
        <dbReference type="Google" id="ProtNLM"/>
    </source>
</evidence>
<dbReference type="RefSeq" id="WP_070558821.1">
    <property type="nucleotide sequence ID" value="NZ_CAJHLG010000006.1"/>
</dbReference>
<dbReference type="Proteomes" id="UP000250354">
    <property type="component" value="Chromosome"/>
</dbReference>
<evidence type="ECO:0000313" key="3">
    <source>
        <dbReference type="Proteomes" id="UP000250354"/>
    </source>
</evidence>
<dbReference type="AlphaFoldDB" id="A0A1E9PLI5"/>
<reference evidence="1" key="2">
    <citation type="submission" date="2022-09" db="EMBL/GenBank/DDBJ databases">
        <title>Aerococcus urinae taxonomy study.</title>
        <authorList>
            <person name="Christensen J."/>
            <person name="Senneby E."/>
        </authorList>
    </citation>
    <scope>NUCLEOTIDE SEQUENCE</scope>
    <source>
        <strain evidence="1">LUND-41-B12</strain>
    </source>
</reference>
<dbReference type="EMBL" id="CP145132">
    <property type="protein sequence ID" value="WWC54736.1"/>
    <property type="molecule type" value="Genomic_DNA"/>
</dbReference>
<sequence length="96" mass="10983">MKARKLINQVENVYNDLSPIRSAINEAEDYLNKVNSAKSDKTMLTSLASLARHYQDLLYLADNSLFRVLSDFEDLFNGYYHDDQGALNKYGDQDGE</sequence>
<dbReference type="Proteomes" id="UP001069047">
    <property type="component" value="Unassembled WGS sequence"/>
</dbReference>
<name>A0A1E9PLI5_9LACT</name>
<accession>A0A1E9PLI5</accession>
<dbReference type="EMBL" id="JAOTMY010000004">
    <property type="protein sequence ID" value="MCY3087959.1"/>
    <property type="molecule type" value="Genomic_DNA"/>
</dbReference>
<organism evidence="1 4">
    <name type="scientific">Aerococcus mictus</name>
    <dbReference type="NCBI Taxonomy" id="2976810"/>
    <lineage>
        <taxon>Bacteria</taxon>
        <taxon>Bacillati</taxon>
        <taxon>Bacillota</taxon>
        <taxon>Bacilli</taxon>
        <taxon>Lactobacillales</taxon>
        <taxon>Aerococcaceae</taxon>
        <taxon>Aerococcus</taxon>
    </lineage>
</organism>
<keyword evidence="3" id="KW-1185">Reference proteome</keyword>
<reference evidence="2" key="3">
    <citation type="submission" date="2024-02" db="EMBL/GenBank/DDBJ databases">
        <authorList>
            <person name="Choi B."/>
        </authorList>
    </citation>
    <scope>NUCLEOTIDE SEQUENCE</scope>
    <source>
        <strain evidence="2">UMB1016</strain>
    </source>
</reference>
<accession>A0A9Q4H6Z3</accession>
<evidence type="ECO:0000313" key="2">
    <source>
        <dbReference type="EMBL" id="WWC54736.1"/>
    </source>
</evidence>
<reference evidence="2 3" key="1">
    <citation type="journal article" date="2020" name="J. Bacteriol.">
        <title>Aerococcus urinae Isolated from Women with Lower Urinary Tract Symptoms: In Vitro Aggregation and Genome Analysis.</title>
        <authorList>
            <person name="Hilt E.E."/>
            <person name="Putonti C."/>
            <person name="Thomas-White K."/>
            <person name="Lewis A.L."/>
            <person name="Visick K.L."/>
            <person name="Gilbert N.M."/>
            <person name="Wolfe A.J."/>
        </authorList>
    </citation>
    <scope>NUCLEOTIDE SEQUENCE [LARGE SCALE GENOMIC DNA]</scope>
    <source>
        <strain evidence="2 3">UMB1016</strain>
    </source>
</reference>
<evidence type="ECO:0000313" key="1">
    <source>
        <dbReference type="EMBL" id="MCY3087959.1"/>
    </source>
</evidence>